<dbReference type="EMBL" id="JBCEZU010000034">
    <property type="protein sequence ID" value="KAK9537155.1"/>
    <property type="molecule type" value="Genomic_DNA"/>
</dbReference>
<feature type="compositionally biased region" description="Polar residues" evidence="1">
    <location>
        <begin position="11"/>
        <end position="20"/>
    </location>
</feature>
<sequence>MFPTRGPETQKGISSLSRKSVASKATLRSSNRRTEVESGLQAVGLGAEEQRDGAKGGGALEDGHEEDQTDRTTLEDNQMGRAWGQEIRQEVGKGSQQHGWAL</sequence>
<dbReference type="AlphaFoldDB" id="A0AAW1FQL6"/>
<evidence type="ECO:0000313" key="3">
    <source>
        <dbReference type="Proteomes" id="UP001488805"/>
    </source>
</evidence>
<keyword evidence="3" id="KW-1185">Reference proteome</keyword>
<name>A0AAW1FQL6_ZOAVI</name>
<gene>
    <name evidence="2" type="ORF">VZT92_004793</name>
</gene>
<accession>A0AAW1FQL6</accession>
<evidence type="ECO:0000313" key="2">
    <source>
        <dbReference type="EMBL" id="KAK9537155.1"/>
    </source>
</evidence>
<organism evidence="2 3">
    <name type="scientific">Zoarces viviparus</name>
    <name type="common">Viviparous eelpout</name>
    <name type="synonym">Blennius viviparus</name>
    <dbReference type="NCBI Taxonomy" id="48416"/>
    <lineage>
        <taxon>Eukaryota</taxon>
        <taxon>Metazoa</taxon>
        <taxon>Chordata</taxon>
        <taxon>Craniata</taxon>
        <taxon>Vertebrata</taxon>
        <taxon>Euteleostomi</taxon>
        <taxon>Actinopterygii</taxon>
        <taxon>Neopterygii</taxon>
        <taxon>Teleostei</taxon>
        <taxon>Neoteleostei</taxon>
        <taxon>Acanthomorphata</taxon>
        <taxon>Eupercaria</taxon>
        <taxon>Perciformes</taxon>
        <taxon>Cottioidei</taxon>
        <taxon>Zoarcales</taxon>
        <taxon>Zoarcidae</taxon>
        <taxon>Zoarcinae</taxon>
        <taxon>Zoarces</taxon>
    </lineage>
</organism>
<feature type="region of interest" description="Disordered" evidence="1">
    <location>
        <begin position="1"/>
        <end position="102"/>
    </location>
</feature>
<evidence type="ECO:0000256" key="1">
    <source>
        <dbReference type="SAM" id="MobiDB-lite"/>
    </source>
</evidence>
<proteinExistence type="predicted"/>
<comment type="caution">
    <text evidence="2">The sequence shown here is derived from an EMBL/GenBank/DDBJ whole genome shotgun (WGS) entry which is preliminary data.</text>
</comment>
<dbReference type="Proteomes" id="UP001488805">
    <property type="component" value="Unassembled WGS sequence"/>
</dbReference>
<protein>
    <submittedName>
        <fullName evidence="2">Uncharacterized protein</fullName>
    </submittedName>
</protein>
<reference evidence="2 3" key="1">
    <citation type="journal article" date="2024" name="Genome Biol. Evol.">
        <title>Chromosome-level genome assembly of the viviparous eelpout Zoarces viviparus.</title>
        <authorList>
            <person name="Fuhrmann N."/>
            <person name="Brasseur M.V."/>
            <person name="Bakowski C.E."/>
            <person name="Podsiadlowski L."/>
            <person name="Prost S."/>
            <person name="Krehenwinkel H."/>
            <person name="Mayer C."/>
        </authorList>
    </citation>
    <scope>NUCLEOTIDE SEQUENCE [LARGE SCALE GENOMIC DNA]</scope>
    <source>
        <strain evidence="2">NO-MEL_2022_Ind0_liver</strain>
    </source>
</reference>